<feature type="compositionally biased region" description="Polar residues" evidence="1">
    <location>
        <begin position="331"/>
        <end position="343"/>
    </location>
</feature>
<evidence type="ECO:0000259" key="2">
    <source>
        <dbReference type="Pfam" id="PF00639"/>
    </source>
</evidence>
<dbReference type="SUPFAM" id="SSF54534">
    <property type="entry name" value="FKBP-like"/>
    <property type="match status" value="1"/>
</dbReference>
<dbReference type="InterPro" id="IPR027304">
    <property type="entry name" value="Trigger_fact/SurA_dom_sf"/>
</dbReference>
<feature type="domain" description="PpiC" evidence="2">
    <location>
        <begin position="227"/>
        <end position="285"/>
    </location>
</feature>
<protein>
    <submittedName>
        <fullName evidence="3">TIGR04500 family putative peptide maturation system protein</fullName>
    </submittedName>
</protein>
<name>A0ABW6SUX6_9ACTN</name>
<dbReference type="RefSeq" id="WP_387414519.1">
    <property type="nucleotide sequence ID" value="NZ_JBIASD010000017.1"/>
</dbReference>
<dbReference type="InterPro" id="IPR030985">
    <property type="entry name" value="PpiC-rel_mature"/>
</dbReference>
<proteinExistence type="predicted"/>
<dbReference type="InterPro" id="IPR046357">
    <property type="entry name" value="PPIase_dom_sf"/>
</dbReference>
<dbReference type="Proteomes" id="UP001602013">
    <property type="component" value="Unassembled WGS sequence"/>
</dbReference>
<evidence type="ECO:0000313" key="4">
    <source>
        <dbReference type="Proteomes" id="UP001602013"/>
    </source>
</evidence>
<dbReference type="EMBL" id="JBIASD010000017">
    <property type="protein sequence ID" value="MFF3668800.1"/>
    <property type="molecule type" value="Genomic_DNA"/>
</dbReference>
<feature type="region of interest" description="Disordered" evidence="1">
    <location>
        <begin position="330"/>
        <end position="349"/>
    </location>
</feature>
<dbReference type="SUPFAM" id="SSF109998">
    <property type="entry name" value="Triger factor/SurA peptide-binding domain-like"/>
    <property type="match status" value="1"/>
</dbReference>
<gene>
    <name evidence="3" type="ORF">ACFYXI_24745</name>
</gene>
<sequence length="349" mass="38116">MTDGRMLAEAIDMLGAGTAGHDLDGFRARYPGARVRLVAQREEYDGSLHHALLIKERDGATISLSWCPDRALPWPLRGVHRAGEHLLLRVNGVETPVARAIACLDFIWDESRLADRLVTDSLVREVLEEEPEPLTDAELQGAMDAFRRARGLLTGGAVRAWMDRNHISHHELEELVVLEASVARLRSRVAADRVDDWFAAHGHEFDVARVARVEFTEGPRVPAADGFLDAAERAFADGMARPGEVFATLRRGELSPETAGRVFGAAPGTVTGPFATEHGHLLIKVLAVEPAVLDGTVRDLVERRIFAEWIERRRSTAKIEWFWGTADRTAASGSSGVANSTGTAGRAGT</sequence>
<dbReference type="Gene3D" id="3.10.50.40">
    <property type="match status" value="1"/>
</dbReference>
<accession>A0ABW6SUX6</accession>
<evidence type="ECO:0000256" key="1">
    <source>
        <dbReference type="SAM" id="MobiDB-lite"/>
    </source>
</evidence>
<comment type="caution">
    <text evidence="3">The sequence shown here is derived from an EMBL/GenBank/DDBJ whole genome shotgun (WGS) entry which is preliminary data.</text>
</comment>
<reference evidence="3 4" key="1">
    <citation type="submission" date="2024-10" db="EMBL/GenBank/DDBJ databases">
        <title>The Natural Products Discovery Center: Release of the First 8490 Sequenced Strains for Exploring Actinobacteria Biosynthetic Diversity.</title>
        <authorList>
            <person name="Kalkreuter E."/>
            <person name="Kautsar S.A."/>
            <person name="Yang D."/>
            <person name="Bader C.D."/>
            <person name="Teijaro C.N."/>
            <person name="Fluegel L."/>
            <person name="Davis C.M."/>
            <person name="Simpson J.R."/>
            <person name="Lauterbach L."/>
            <person name="Steele A.D."/>
            <person name="Gui C."/>
            <person name="Meng S."/>
            <person name="Li G."/>
            <person name="Viehrig K."/>
            <person name="Ye F."/>
            <person name="Su P."/>
            <person name="Kiefer A.F."/>
            <person name="Nichols A."/>
            <person name="Cepeda A.J."/>
            <person name="Yan W."/>
            <person name="Fan B."/>
            <person name="Jiang Y."/>
            <person name="Adhikari A."/>
            <person name="Zheng C.-J."/>
            <person name="Schuster L."/>
            <person name="Cowan T.M."/>
            <person name="Smanski M.J."/>
            <person name="Chevrette M.G."/>
            <person name="De Carvalho L.P.S."/>
            <person name="Shen B."/>
        </authorList>
    </citation>
    <scope>NUCLEOTIDE SEQUENCE [LARGE SCALE GENOMIC DNA]</scope>
    <source>
        <strain evidence="3 4">NPDC002173</strain>
    </source>
</reference>
<dbReference type="NCBIfam" id="TIGR04500">
    <property type="entry name" value="PpiC_rel_mature"/>
    <property type="match status" value="1"/>
</dbReference>
<dbReference type="InterPro" id="IPR000297">
    <property type="entry name" value="PPIase_PpiC"/>
</dbReference>
<organism evidence="3 4">
    <name type="scientific">Microtetraspora malaysiensis</name>
    <dbReference type="NCBI Taxonomy" id="161358"/>
    <lineage>
        <taxon>Bacteria</taxon>
        <taxon>Bacillati</taxon>
        <taxon>Actinomycetota</taxon>
        <taxon>Actinomycetes</taxon>
        <taxon>Streptosporangiales</taxon>
        <taxon>Streptosporangiaceae</taxon>
        <taxon>Microtetraspora</taxon>
    </lineage>
</organism>
<evidence type="ECO:0000313" key="3">
    <source>
        <dbReference type="EMBL" id="MFF3668800.1"/>
    </source>
</evidence>
<dbReference type="Pfam" id="PF00639">
    <property type="entry name" value="Rotamase"/>
    <property type="match status" value="1"/>
</dbReference>
<keyword evidence="4" id="KW-1185">Reference proteome</keyword>